<keyword evidence="8" id="KW-1185">Reference proteome</keyword>
<dbReference type="OrthoDB" id="9812260at2"/>
<dbReference type="NCBIfam" id="TIGR00254">
    <property type="entry name" value="GGDEF"/>
    <property type="match status" value="1"/>
</dbReference>
<evidence type="ECO:0000256" key="2">
    <source>
        <dbReference type="ARBA" id="ARBA00004665"/>
    </source>
</evidence>
<dbReference type="EC" id="2.7.7.65" evidence="3"/>
<dbReference type="Pfam" id="PF00990">
    <property type="entry name" value="GGDEF"/>
    <property type="match status" value="1"/>
</dbReference>
<dbReference type="RefSeq" id="WP_105592209.1">
    <property type="nucleotide sequence ID" value="NZ_PDET01000004.1"/>
</dbReference>
<comment type="caution">
    <text evidence="7">The sequence shown here is derived from an EMBL/GenBank/DDBJ whole genome shotgun (WGS) entry which is preliminary data.</text>
</comment>
<dbReference type="PROSITE" id="PS50887">
    <property type="entry name" value="GGDEF"/>
    <property type="match status" value="1"/>
</dbReference>
<evidence type="ECO:0000313" key="7">
    <source>
        <dbReference type="EMBL" id="PRD16075.1"/>
    </source>
</evidence>
<feature type="transmembrane region" description="Helical" evidence="5">
    <location>
        <begin position="28"/>
        <end position="49"/>
    </location>
</feature>
<proteinExistence type="predicted"/>
<keyword evidence="5" id="KW-1133">Transmembrane helix</keyword>
<organism evidence="7 8">
    <name type="scientific">Pantoea coffeiphila</name>
    <dbReference type="NCBI Taxonomy" id="1465635"/>
    <lineage>
        <taxon>Bacteria</taxon>
        <taxon>Pseudomonadati</taxon>
        <taxon>Pseudomonadota</taxon>
        <taxon>Gammaproteobacteria</taxon>
        <taxon>Enterobacterales</taxon>
        <taxon>Erwiniaceae</taxon>
        <taxon>Pantoea</taxon>
    </lineage>
</organism>
<comment type="cofactor">
    <cofactor evidence="1">
        <name>Mg(2+)</name>
        <dbReference type="ChEBI" id="CHEBI:18420"/>
    </cofactor>
</comment>
<dbReference type="GO" id="GO:0052621">
    <property type="term" value="F:diguanylate cyclase activity"/>
    <property type="evidence" value="ECO:0007669"/>
    <property type="project" value="UniProtKB-EC"/>
</dbReference>
<accession>A0A2S9IE52</accession>
<evidence type="ECO:0000256" key="1">
    <source>
        <dbReference type="ARBA" id="ARBA00001946"/>
    </source>
</evidence>
<dbReference type="Proteomes" id="UP000239181">
    <property type="component" value="Unassembled WGS sequence"/>
</dbReference>
<evidence type="ECO:0000256" key="4">
    <source>
        <dbReference type="ARBA" id="ARBA00034247"/>
    </source>
</evidence>
<dbReference type="SUPFAM" id="SSF55073">
    <property type="entry name" value="Nucleotide cyclase"/>
    <property type="match status" value="1"/>
</dbReference>
<dbReference type="InterPro" id="IPR000160">
    <property type="entry name" value="GGDEF_dom"/>
</dbReference>
<gene>
    <name evidence="7" type="ORF">CQW29_08060</name>
</gene>
<dbReference type="InterPro" id="IPR043128">
    <property type="entry name" value="Rev_trsase/Diguanyl_cyclase"/>
</dbReference>
<keyword evidence="5" id="KW-0472">Membrane</keyword>
<evidence type="ECO:0000313" key="8">
    <source>
        <dbReference type="Proteomes" id="UP000239181"/>
    </source>
</evidence>
<dbReference type="FunFam" id="3.30.70.270:FF:000001">
    <property type="entry name" value="Diguanylate cyclase domain protein"/>
    <property type="match status" value="1"/>
</dbReference>
<comment type="catalytic activity">
    <reaction evidence="4">
        <text>2 GTP = 3',3'-c-di-GMP + 2 diphosphate</text>
        <dbReference type="Rhea" id="RHEA:24898"/>
        <dbReference type="ChEBI" id="CHEBI:33019"/>
        <dbReference type="ChEBI" id="CHEBI:37565"/>
        <dbReference type="ChEBI" id="CHEBI:58805"/>
        <dbReference type="EC" id="2.7.7.65"/>
    </reaction>
</comment>
<protein>
    <recommendedName>
        <fullName evidence="3">diguanylate cyclase</fullName>
        <ecNumber evidence="3">2.7.7.65</ecNumber>
    </recommendedName>
</protein>
<dbReference type="InterPro" id="IPR029787">
    <property type="entry name" value="Nucleotide_cyclase"/>
</dbReference>
<evidence type="ECO:0000256" key="3">
    <source>
        <dbReference type="ARBA" id="ARBA00012528"/>
    </source>
</evidence>
<dbReference type="InterPro" id="IPR052163">
    <property type="entry name" value="DGC-Regulatory_Protein"/>
</dbReference>
<name>A0A2S9IE52_9GAMM</name>
<feature type="domain" description="GGDEF" evidence="6">
    <location>
        <begin position="138"/>
        <end position="271"/>
    </location>
</feature>
<sequence>MNIDRDDSLPAAAPSRTLPTLRKSFHRIHLIIAAVALLAGLISLLAMALEKPHQGGQLPFYLWPLLLLLSVALLVSGLIASFLTRRLNAELERWHHHLTRENDTLAHQALHDPLTGLPNRAAFTYQLEKRWLDLRERQRIAVLFIDGNRFKEVNDRFGHAAGDRVLRVVAQRLRARLRKDDLVARLGGDEFAILLTSIDREEQAAQVARDITAEMRQPVKLGDGTRLPQTLSIGVALGKHHQSTEVLLAQADSAMYQIKQRGGGWFLSPSFWELTPGVPPEREAAPC</sequence>
<dbReference type="EMBL" id="PDET01000004">
    <property type="protein sequence ID" value="PRD16075.1"/>
    <property type="molecule type" value="Genomic_DNA"/>
</dbReference>
<dbReference type="PANTHER" id="PTHR46663">
    <property type="entry name" value="DIGUANYLATE CYCLASE DGCT-RELATED"/>
    <property type="match status" value="1"/>
</dbReference>
<dbReference type="AlphaFoldDB" id="A0A2S9IE52"/>
<comment type="pathway">
    <text evidence="2">Purine metabolism; 3',5'-cyclic di-GMP biosynthesis.</text>
</comment>
<evidence type="ECO:0000259" key="6">
    <source>
        <dbReference type="PROSITE" id="PS50887"/>
    </source>
</evidence>
<dbReference type="PANTHER" id="PTHR46663:SF2">
    <property type="entry name" value="GGDEF DOMAIN-CONTAINING PROTEIN"/>
    <property type="match status" value="1"/>
</dbReference>
<dbReference type="CDD" id="cd01949">
    <property type="entry name" value="GGDEF"/>
    <property type="match status" value="1"/>
</dbReference>
<dbReference type="SMART" id="SM00267">
    <property type="entry name" value="GGDEF"/>
    <property type="match status" value="1"/>
</dbReference>
<evidence type="ECO:0000256" key="5">
    <source>
        <dbReference type="SAM" id="Phobius"/>
    </source>
</evidence>
<reference evidence="7 8" key="1">
    <citation type="submission" date="2017-10" db="EMBL/GenBank/DDBJ databases">
        <title>Draft genome of two endophytic bacteria isolated from 'guarana' Paullinia cupana (Mart.) Ducke.</title>
        <authorList>
            <person name="Siqueira K.A."/>
            <person name="Liotti R.G."/>
            <person name="Mendes T.A."/>
            <person name="Soares M.A."/>
        </authorList>
    </citation>
    <scope>NUCLEOTIDE SEQUENCE [LARGE SCALE GENOMIC DNA]</scope>
    <source>
        <strain evidence="7 8">342</strain>
    </source>
</reference>
<feature type="transmembrane region" description="Helical" evidence="5">
    <location>
        <begin position="61"/>
        <end position="83"/>
    </location>
</feature>
<dbReference type="Gene3D" id="3.30.70.270">
    <property type="match status" value="1"/>
</dbReference>
<keyword evidence="5" id="KW-0812">Transmembrane</keyword>